<reference evidence="7 8" key="1">
    <citation type="submission" date="2024-09" db="EMBL/GenBank/DDBJ databases">
        <title>Rethinking Asexuality: The Enigmatic Case of Functional Sexual Genes in Lepraria (Stereocaulaceae).</title>
        <authorList>
            <person name="Doellman M."/>
            <person name="Sun Y."/>
            <person name="Barcenas-Pena A."/>
            <person name="Lumbsch H.T."/>
            <person name="Grewe F."/>
        </authorList>
    </citation>
    <scope>NUCLEOTIDE SEQUENCE [LARGE SCALE GENOMIC DNA]</scope>
    <source>
        <strain evidence="7 8">Mercado 3170</strain>
    </source>
</reference>
<comment type="subcellular location">
    <subcellularLocation>
        <location evidence="2">Peroxisome membrane</location>
        <topology evidence="2">Peripheral membrane protein</topology>
    </subcellularLocation>
</comment>
<comment type="caution">
    <text evidence="7">The sequence shown here is derived from an EMBL/GenBank/DDBJ whole genome shotgun (WGS) entry which is preliminary data.</text>
</comment>
<evidence type="ECO:0000256" key="1">
    <source>
        <dbReference type="ARBA" id="ARBA00003594"/>
    </source>
</evidence>
<keyword evidence="8" id="KW-1185">Reference proteome</keyword>
<feature type="compositionally biased region" description="Polar residues" evidence="6">
    <location>
        <begin position="228"/>
        <end position="239"/>
    </location>
</feature>
<organism evidence="7 8">
    <name type="scientific">Stereocaulon virgatum</name>
    <dbReference type="NCBI Taxonomy" id="373712"/>
    <lineage>
        <taxon>Eukaryota</taxon>
        <taxon>Fungi</taxon>
        <taxon>Dikarya</taxon>
        <taxon>Ascomycota</taxon>
        <taxon>Pezizomycotina</taxon>
        <taxon>Lecanoromycetes</taxon>
        <taxon>OSLEUM clade</taxon>
        <taxon>Lecanoromycetidae</taxon>
        <taxon>Lecanorales</taxon>
        <taxon>Lecanorineae</taxon>
        <taxon>Stereocaulaceae</taxon>
        <taxon>Stereocaulon</taxon>
    </lineage>
</organism>
<dbReference type="EMBL" id="JBEFKJ010000006">
    <property type="protein sequence ID" value="KAL2045706.1"/>
    <property type="molecule type" value="Genomic_DNA"/>
</dbReference>
<sequence length="591" mass="65317">MALASAPYTPDRAVQPPGIRRSFTAPIKSSRPAIPISEEVAQGAETLYAHSACKIVSFHTSNSLNRRHSSVSDGRLEFGDQEAGTLPWKSTTERTIAAGPLRIYRVLGTAFLNSGDTLHPILPRSQCWCVDGESKFVLRIRPNTYYRIELPTSTLEENQQVEKLKVVLAKVLQYEVTPCPFKRGFYVELPEPPKTPIIKRPWRPRPRPEGTSYMSEELEGIDELTLEDSYSPTPVNGETETLEPSLEPNYGNRRNQSAVHWDDGSTGSTENEPDSEATDDTGFTHKDLHNQVREGFYDLETPTRPKILRTGGRTFTAPPQLILKPTAPSITGIKAVPTPPPKKEPSSLASSVDSFHSFHSPISPLPPSPPFSHVSPPQELEDGIDVSRTRSHRRDVSEVTVRAGSPELWTLSGEPSNEEATHHSPPALPETPTLDSDAASLDEDHWPEAITPSPPAELRHRIRSRRRTQSPLPSNSNLYAPYSPRTHMSGHHLTTAILQRTCSILLGPPIQLVALMLRIAAKIARGAFRGTTYSYGDRGQRIPCSWDFSDGSDENEDYWEEDDYGFSLSEAPSISSNAEAKDGGGGSWEID</sequence>
<evidence type="ECO:0000313" key="7">
    <source>
        <dbReference type="EMBL" id="KAL2045706.1"/>
    </source>
</evidence>
<protein>
    <recommendedName>
        <fullName evidence="4">Inheritance of peroxisomes protein 1</fullName>
    </recommendedName>
</protein>
<evidence type="ECO:0000256" key="4">
    <source>
        <dbReference type="ARBA" id="ARBA00021397"/>
    </source>
</evidence>
<dbReference type="Pfam" id="PF12634">
    <property type="entry name" value="Inp1"/>
    <property type="match status" value="1"/>
</dbReference>
<evidence type="ECO:0000256" key="6">
    <source>
        <dbReference type="SAM" id="MobiDB-lite"/>
    </source>
</evidence>
<feature type="region of interest" description="Disordered" evidence="6">
    <location>
        <begin position="338"/>
        <end position="485"/>
    </location>
</feature>
<evidence type="ECO:0000256" key="5">
    <source>
        <dbReference type="ARBA" id="ARBA00023136"/>
    </source>
</evidence>
<feature type="region of interest" description="Disordered" evidence="6">
    <location>
        <begin position="569"/>
        <end position="591"/>
    </location>
</feature>
<evidence type="ECO:0000256" key="2">
    <source>
        <dbReference type="ARBA" id="ARBA00004421"/>
    </source>
</evidence>
<evidence type="ECO:0000256" key="3">
    <source>
        <dbReference type="ARBA" id="ARBA00010707"/>
    </source>
</evidence>
<evidence type="ECO:0000313" key="8">
    <source>
        <dbReference type="Proteomes" id="UP001590950"/>
    </source>
</evidence>
<proteinExistence type="inferred from homology"/>
<dbReference type="InterPro" id="IPR024758">
    <property type="entry name" value="Inp1"/>
</dbReference>
<comment type="similarity">
    <text evidence="3">Belongs to the INP1 family.</text>
</comment>
<keyword evidence="5" id="KW-0472">Membrane</keyword>
<feature type="region of interest" description="Disordered" evidence="6">
    <location>
        <begin position="227"/>
        <end position="289"/>
    </location>
</feature>
<gene>
    <name evidence="7" type="ORF">N7G274_002137</name>
</gene>
<name>A0ABR4ALL3_9LECA</name>
<feature type="compositionally biased region" description="Polar residues" evidence="6">
    <location>
        <begin position="469"/>
        <end position="478"/>
    </location>
</feature>
<feature type="region of interest" description="Disordered" evidence="6">
    <location>
        <begin position="1"/>
        <end position="20"/>
    </location>
</feature>
<dbReference type="Proteomes" id="UP001590950">
    <property type="component" value="Unassembled WGS sequence"/>
</dbReference>
<comment type="function">
    <text evidence="1">Required for peroxisome inheritance.</text>
</comment>
<accession>A0ABR4ALL3</accession>